<evidence type="ECO:0000313" key="2">
    <source>
        <dbReference type="Proteomes" id="UP000236161"/>
    </source>
</evidence>
<name>A0A2I0AJR9_9ASPA</name>
<evidence type="ECO:0000313" key="1">
    <source>
        <dbReference type="EMBL" id="PKA55781.1"/>
    </source>
</evidence>
<dbReference type="EMBL" id="KZ451978">
    <property type="protein sequence ID" value="PKA55781.1"/>
    <property type="molecule type" value="Genomic_DNA"/>
</dbReference>
<protein>
    <submittedName>
        <fullName evidence="1">Uncharacterized protein</fullName>
    </submittedName>
</protein>
<proteinExistence type="predicted"/>
<gene>
    <name evidence="1" type="ORF">AXF42_Ash012073</name>
</gene>
<organism evidence="1 2">
    <name type="scientific">Apostasia shenzhenica</name>
    <dbReference type="NCBI Taxonomy" id="1088818"/>
    <lineage>
        <taxon>Eukaryota</taxon>
        <taxon>Viridiplantae</taxon>
        <taxon>Streptophyta</taxon>
        <taxon>Embryophyta</taxon>
        <taxon>Tracheophyta</taxon>
        <taxon>Spermatophyta</taxon>
        <taxon>Magnoliopsida</taxon>
        <taxon>Liliopsida</taxon>
        <taxon>Asparagales</taxon>
        <taxon>Orchidaceae</taxon>
        <taxon>Apostasioideae</taxon>
        <taxon>Apostasia</taxon>
    </lineage>
</organism>
<keyword evidence="2" id="KW-1185">Reference proteome</keyword>
<dbReference type="AlphaFoldDB" id="A0A2I0AJR9"/>
<dbReference type="Proteomes" id="UP000236161">
    <property type="component" value="Unassembled WGS sequence"/>
</dbReference>
<accession>A0A2I0AJR9</accession>
<sequence length="121" mass="13310">MPLFRPSFPSPIKQRRPWQKRGDVFLIIWERIYSELSLKRSGQVAKDFSPALWQVAAFGVFSTDRSRAGGCGFVSGTTQRSGQVVTDFIVGTAAGGCGRRSFTDRTEQVAAVSSRGQFGFV</sequence>
<reference evidence="1 2" key="1">
    <citation type="journal article" date="2017" name="Nature">
        <title>The Apostasia genome and the evolution of orchids.</title>
        <authorList>
            <person name="Zhang G.Q."/>
            <person name="Liu K.W."/>
            <person name="Li Z."/>
            <person name="Lohaus R."/>
            <person name="Hsiao Y.Y."/>
            <person name="Niu S.C."/>
            <person name="Wang J.Y."/>
            <person name="Lin Y.C."/>
            <person name="Xu Q."/>
            <person name="Chen L.J."/>
            <person name="Yoshida K."/>
            <person name="Fujiwara S."/>
            <person name="Wang Z.W."/>
            <person name="Zhang Y.Q."/>
            <person name="Mitsuda N."/>
            <person name="Wang M."/>
            <person name="Liu G.H."/>
            <person name="Pecoraro L."/>
            <person name="Huang H.X."/>
            <person name="Xiao X.J."/>
            <person name="Lin M."/>
            <person name="Wu X.Y."/>
            <person name="Wu W.L."/>
            <person name="Chen Y.Y."/>
            <person name="Chang S.B."/>
            <person name="Sakamoto S."/>
            <person name="Ohme-Takagi M."/>
            <person name="Yagi M."/>
            <person name="Zeng S.J."/>
            <person name="Shen C.Y."/>
            <person name="Yeh C.M."/>
            <person name="Luo Y.B."/>
            <person name="Tsai W.C."/>
            <person name="Van de Peer Y."/>
            <person name="Liu Z.J."/>
        </authorList>
    </citation>
    <scope>NUCLEOTIDE SEQUENCE [LARGE SCALE GENOMIC DNA]</scope>
    <source>
        <strain evidence="2">cv. Shenzhen</strain>
        <tissue evidence="1">Stem</tissue>
    </source>
</reference>